<dbReference type="PANTHER" id="PTHR11452">
    <property type="entry name" value="ALPHA-GALACTOSIDASE/ALPHA-N-ACETYLGALACTOSAMINIDASE"/>
    <property type="match status" value="1"/>
</dbReference>
<dbReference type="InterPro" id="IPR041233">
    <property type="entry name" value="Melibiase_C"/>
</dbReference>
<dbReference type="SUPFAM" id="SSF49785">
    <property type="entry name" value="Galactose-binding domain-like"/>
    <property type="match status" value="1"/>
</dbReference>
<dbReference type="Gene3D" id="2.60.40.10">
    <property type="entry name" value="Immunoglobulins"/>
    <property type="match status" value="1"/>
</dbReference>
<dbReference type="CDD" id="cd14792">
    <property type="entry name" value="GH27"/>
    <property type="match status" value="1"/>
</dbReference>
<dbReference type="EMBL" id="BAABHF010000038">
    <property type="protein sequence ID" value="GAA4506061.1"/>
    <property type="molecule type" value="Genomic_DNA"/>
</dbReference>
<evidence type="ECO:0000256" key="6">
    <source>
        <dbReference type="SAM" id="SignalP"/>
    </source>
</evidence>
<dbReference type="InterPro" id="IPR002241">
    <property type="entry name" value="Glyco_hydro_27"/>
</dbReference>
<dbReference type="InterPro" id="IPR017853">
    <property type="entry name" value="GH"/>
</dbReference>
<keyword evidence="9" id="KW-1185">Reference proteome</keyword>
<dbReference type="PRINTS" id="PR00740">
    <property type="entry name" value="GLHYDRLASE27"/>
</dbReference>
<dbReference type="Pfam" id="PF10633">
    <property type="entry name" value="NPCBM_assoc"/>
    <property type="match status" value="1"/>
</dbReference>
<dbReference type="SUPFAM" id="SSF51011">
    <property type="entry name" value="Glycosyl hydrolase domain"/>
    <property type="match status" value="1"/>
</dbReference>
<dbReference type="Gene3D" id="3.20.20.70">
    <property type="entry name" value="Aldolase class I"/>
    <property type="match status" value="1"/>
</dbReference>
<evidence type="ECO:0000259" key="7">
    <source>
        <dbReference type="SMART" id="SM00776"/>
    </source>
</evidence>
<evidence type="ECO:0000313" key="9">
    <source>
        <dbReference type="Proteomes" id="UP001500503"/>
    </source>
</evidence>
<comment type="similarity">
    <text evidence="1 5">Belongs to the glycosyl hydrolase 27 family.</text>
</comment>
<evidence type="ECO:0000256" key="5">
    <source>
        <dbReference type="RuleBase" id="RU361168"/>
    </source>
</evidence>
<dbReference type="Proteomes" id="UP001500503">
    <property type="component" value="Unassembled WGS sequence"/>
</dbReference>
<keyword evidence="5" id="KW-1015">Disulfide bond</keyword>
<dbReference type="InterPro" id="IPR013785">
    <property type="entry name" value="Aldolase_TIM"/>
</dbReference>
<comment type="caution">
    <text evidence="8">The sequence shown here is derived from an EMBL/GenBank/DDBJ whole genome shotgun (WGS) entry which is preliminary data.</text>
</comment>
<gene>
    <name evidence="8" type="ORF">GCM10023191_062680</name>
</gene>
<keyword evidence="2 6" id="KW-0732">Signal</keyword>
<dbReference type="Pfam" id="PF08305">
    <property type="entry name" value="NPCBM"/>
    <property type="match status" value="1"/>
</dbReference>
<proteinExistence type="inferred from homology"/>
<dbReference type="SUPFAM" id="SSF51445">
    <property type="entry name" value="(Trans)glycosidases"/>
    <property type="match status" value="1"/>
</dbReference>
<dbReference type="Gene3D" id="2.60.40.1180">
    <property type="entry name" value="Golgi alpha-mannosidase II"/>
    <property type="match status" value="1"/>
</dbReference>
<dbReference type="InterPro" id="IPR038637">
    <property type="entry name" value="NPCBM_sf"/>
</dbReference>
<dbReference type="Pfam" id="PF17801">
    <property type="entry name" value="Melibiase_C"/>
    <property type="match status" value="1"/>
</dbReference>
<feature type="signal peptide" evidence="6">
    <location>
        <begin position="1"/>
        <end position="28"/>
    </location>
</feature>
<comment type="catalytic activity">
    <reaction evidence="5">
        <text>Hydrolysis of terminal, non-reducing alpha-D-galactose residues in alpha-D-galactosides, including galactose oligosaccharides, galactomannans and galactolipids.</text>
        <dbReference type="EC" id="3.2.1.22"/>
    </reaction>
</comment>
<sequence length="685" mass="72585">MIRPTRHTSLITSLIAIGAALVATLALANPASARPLGQTPRAATSAPVAATPPMGWNDWYTFFCDVNEQLVEQTADAMVSSGMRDAGYRYVNLDDCWAASTRDANGHLRADPTKFPHGMKAVADYVHARGLKLGIYEDVGTKTCAGYPGSYGHVQDDADTFASWGVDFVKVDWCNVPFGDFPGLSQQQVAVKLYTAYSQALKATGRPMFFSICEWDPKLRPWTWAPAISNMWRTNNDYGSQWSQTLANLDQEAPLAQYAGPGHWNDPDILMVGKMANDAESRAHFSAWAMLAAPLLAGNDLRNMSAATKATLTNREVIAVDQDPRGAQATRLSHTDAADVWIRTLANGDRAVMLLNRGDTTTRISTTAQAAGLPSAGAYAVRDLWAHRTAESAGVIAASVPAHSAALYRVSPLKDGAGDYPPATEVDVDPQVPPAYPGSDLHVAKAGQTITTVAGFGDDGRTAVTDATLNLTGPSGWKIDGRPVSAPAVPTGKRLSGTWQVTVPADVGPGSYTLTGTATYRWGDGAHAATARTESTVRVLVGPTGSPYLSDLSWLSATNGYGPVLVDKSYFGGPLTIHGTTYQHGLWTNAVASIEYYLGGRCSRLTADLGLDDSVQGQGSVTYRISADGRSIYDSGVVTNGTPTAHVDVPLTGAQVVRIDVGDAGDGVTYDNADIAQPRLTCADS</sequence>
<evidence type="ECO:0000256" key="3">
    <source>
        <dbReference type="ARBA" id="ARBA00022801"/>
    </source>
</evidence>
<dbReference type="RefSeq" id="WP_345469941.1">
    <property type="nucleotide sequence ID" value="NZ_BAABHF010000038.1"/>
</dbReference>
<dbReference type="InterPro" id="IPR018905">
    <property type="entry name" value="A-galactase_NEW3"/>
</dbReference>
<dbReference type="InterPro" id="IPR013222">
    <property type="entry name" value="Glyco_hyd_98_carb-bd"/>
</dbReference>
<dbReference type="PROSITE" id="PS00512">
    <property type="entry name" value="ALPHA_GALACTOSIDASE"/>
    <property type="match status" value="1"/>
</dbReference>
<evidence type="ECO:0000313" key="8">
    <source>
        <dbReference type="EMBL" id="GAA4506061.1"/>
    </source>
</evidence>
<reference evidence="9" key="1">
    <citation type="journal article" date="2019" name="Int. J. Syst. Evol. Microbiol.">
        <title>The Global Catalogue of Microorganisms (GCM) 10K type strain sequencing project: providing services to taxonomists for standard genome sequencing and annotation.</title>
        <authorList>
            <consortium name="The Broad Institute Genomics Platform"/>
            <consortium name="The Broad Institute Genome Sequencing Center for Infectious Disease"/>
            <person name="Wu L."/>
            <person name="Ma J."/>
        </authorList>
    </citation>
    <scope>NUCLEOTIDE SEQUENCE [LARGE SCALE GENOMIC DNA]</scope>
    <source>
        <strain evidence="9">JCM 17933</strain>
    </source>
</reference>
<feature type="domain" description="Glycosyl hydrolase family 98 putative carbohydrate-binding module" evidence="7">
    <location>
        <begin position="543"/>
        <end position="682"/>
    </location>
</feature>
<accession>A0ABP8QQ40</accession>
<dbReference type="EC" id="3.2.1.22" evidence="5"/>
<evidence type="ECO:0000256" key="4">
    <source>
        <dbReference type="ARBA" id="ARBA00023295"/>
    </source>
</evidence>
<dbReference type="InterPro" id="IPR013783">
    <property type="entry name" value="Ig-like_fold"/>
</dbReference>
<keyword evidence="3 5" id="KW-0378">Hydrolase</keyword>
<keyword evidence="4 5" id="KW-0326">Glycosidase</keyword>
<name>A0ABP8QQ40_9ACTN</name>
<dbReference type="InterPro" id="IPR013780">
    <property type="entry name" value="Glyco_hydro_b"/>
</dbReference>
<feature type="chain" id="PRO_5046649647" description="Alpha-galactosidase" evidence="6">
    <location>
        <begin position="29"/>
        <end position="685"/>
    </location>
</feature>
<dbReference type="PANTHER" id="PTHR11452:SF75">
    <property type="entry name" value="ALPHA-GALACTOSIDASE MEL1"/>
    <property type="match status" value="1"/>
</dbReference>
<evidence type="ECO:0000256" key="1">
    <source>
        <dbReference type="ARBA" id="ARBA00009743"/>
    </source>
</evidence>
<organism evidence="8 9">
    <name type="scientific">Actinoallomurus oryzae</name>
    <dbReference type="NCBI Taxonomy" id="502180"/>
    <lineage>
        <taxon>Bacteria</taxon>
        <taxon>Bacillati</taxon>
        <taxon>Actinomycetota</taxon>
        <taxon>Actinomycetes</taxon>
        <taxon>Streptosporangiales</taxon>
        <taxon>Thermomonosporaceae</taxon>
        <taxon>Actinoallomurus</taxon>
    </lineage>
</organism>
<evidence type="ECO:0000256" key="2">
    <source>
        <dbReference type="ARBA" id="ARBA00022729"/>
    </source>
</evidence>
<dbReference type="SMART" id="SM00776">
    <property type="entry name" value="NPCBM"/>
    <property type="match status" value="1"/>
</dbReference>
<dbReference type="Gene3D" id="2.60.120.1060">
    <property type="entry name" value="NPCBM/NEW2 domain"/>
    <property type="match status" value="1"/>
</dbReference>
<protein>
    <recommendedName>
        <fullName evidence="5">Alpha-galactosidase</fullName>
        <ecNumber evidence="5">3.2.1.22</ecNumber>
    </recommendedName>
    <alternativeName>
        <fullName evidence="5">Melibiase</fullName>
    </alternativeName>
</protein>
<dbReference type="InterPro" id="IPR008979">
    <property type="entry name" value="Galactose-bd-like_sf"/>
</dbReference>
<dbReference type="InterPro" id="IPR000111">
    <property type="entry name" value="Glyco_hydro_27/36_CS"/>
</dbReference>
<dbReference type="Pfam" id="PF16499">
    <property type="entry name" value="Melibiase_2"/>
    <property type="match status" value="1"/>
</dbReference>